<dbReference type="SUPFAM" id="SSF46785">
    <property type="entry name" value="Winged helix' DNA-binding domain"/>
    <property type="match status" value="1"/>
</dbReference>
<dbReference type="GO" id="GO:0005829">
    <property type="term" value="C:cytosol"/>
    <property type="evidence" value="ECO:0007669"/>
    <property type="project" value="TreeGrafter"/>
</dbReference>
<feature type="domain" description="HTH crp-type" evidence="5">
    <location>
        <begin position="157"/>
        <end position="230"/>
    </location>
</feature>
<dbReference type="InterPro" id="IPR036390">
    <property type="entry name" value="WH_DNA-bd_sf"/>
</dbReference>
<evidence type="ECO:0000313" key="6">
    <source>
        <dbReference type="EMBL" id="OEJ99782.1"/>
    </source>
</evidence>
<evidence type="ECO:0000259" key="5">
    <source>
        <dbReference type="PROSITE" id="PS51063"/>
    </source>
</evidence>
<dbReference type="GO" id="GO:0003700">
    <property type="term" value="F:DNA-binding transcription factor activity"/>
    <property type="evidence" value="ECO:0007669"/>
    <property type="project" value="TreeGrafter"/>
</dbReference>
<evidence type="ECO:0000256" key="1">
    <source>
        <dbReference type="ARBA" id="ARBA00023015"/>
    </source>
</evidence>
<keyword evidence="1" id="KW-0805">Transcription regulation</keyword>
<dbReference type="RefSeq" id="WP_069835244.1">
    <property type="nucleotide sequence ID" value="NZ_MDGQ01000005.1"/>
</dbReference>
<dbReference type="SMART" id="SM00100">
    <property type="entry name" value="cNMP"/>
    <property type="match status" value="1"/>
</dbReference>
<dbReference type="SMART" id="SM00419">
    <property type="entry name" value="HTH_CRP"/>
    <property type="match status" value="1"/>
</dbReference>
<dbReference type="Proteomes" id="UP000095552">
    <property type="component" value="Unassembled WGS sequence"/>
</dbReference>
<dbReference type="OrthoDB" id="9127033at2"/>
<evidence type="ECO:0000313" key="7">
    <source>
        <dbReference type="Proteomes" id="UP000095552"/>
    </source>
</evidence>
<dbReference type="Pfam" id="PF13545">
    <property type="entry name" value="HTH_Crp_2"/>
    <property type="match status" value="1"/>
</dbReference>
<dbReference type="PANTHER" id="PTHR24567">
    <property type="entry name" value="CRP FAMILY TRANSCRIPTIONAL REGULATORY PROTEIN"/>
    <property type="match status" value="1"/>
</dbReference>
<dbReference type="SUPFAM" id="SSF51206">
    <property type="entry name" value="cAMP-binding domain-like"/>
    <property type="match status" value="1"/>
</dbReference>
<proteinExistence type="predicted"/>
<gene>
    <name evidence="6" type="ORF">BFP71_09475</name>
</gene>
<sequence length="240" mass="26523">MALKKPSQLNVQCQFCKSKAGSHFADLPDSDLEVLSAHKSCITYKKGQNLFYEGTRPMGIFCINVGKVKVYKMGSNGKEQILFIAQPGDFLGYRSLLSEEFYGASATVIEQAAICFIPKSDFLSILNTNPAFFQKLMKAVCHELGVMETKLAELSQKSVRERLAATILMLKETYGMEGEDSDLIDIALSREDLANIVGTATETVIRLLSEFKSDGLIGLVGKKIKVVDTEKLIHEADFYA</sequence>
<evidence type="ECO:0000256" key="3">
    <source>
        <dbReference type="ARBA" id="ARBA00023163"/>
    </source>
</evidence>
<keyword evidence="3" id="KW-0804">Transcription</keyword>
<dbReference type="PRINTS" id="PR00034">
    <property type="entry name" value="HTHCRP"/>
</dbReference>
<dbReference type="PANTHER" id="PTHR24567:SF74">
    <property type="entry name" value="HTH-TYPE TRANSCRIPTIONAL REGULATOR ARCR"/>
    <property type="match status" value="1"/>
</dbReference>
<dbReference type="Gene3D" id="2.60.120.10">
    <property type="entry name" value="Jelly Rolls"/>
    <property type="match status" value="1"/>
</dbReference>
<dbReference type="InterPro" id="IPR000595">
    <property type="entry name" value="cNMP-bd_dom"/>
</dbReference>
<accession>A0A1E5SKY5</accession>
<dbReference type="CDD" id="cd00038">
    <property type="entry name" value="CAP_ED"/>
    <property type="match status" value="1"/>
</dbReference>
<dbReference type="GO" id="GO:0003677">
    <property type="term" value="F:DNA binding"/>
    <property type="evidence" value="ECO:0007669"/>
    <property type="project" value="UniProtKB-KW"/>
</dbReference>
<keyword evidence="2" id="KW-0238">DNA-binding</keyword>
<dbReference type="InterPro" id="IPR050397">
    <property type="entry name" value="Env_Response_Regulators"/>
</dbReference>
<organism evidence="6 7">
    <name type="scientific">Roseivirga misakiensis</name>
    <dbReference type="NCBI Taxonomy" id="1563681"/>
    <lineage>
        <taxon>Bacteria</taxon>
        <taxon>Pseudomonadati</taxon>
        <taxon>Bacteroidota</taxon>
        <taxon>Cytophagia</taxon>
        <taxon>Cytophagales</taxon>
        <taxon>Roseivirgaceae</taxon>
        <taxon>Roseivirga</taxon>
    </lineage>
</organism>
<dbReference type="PROSITE" id="PS50042">
    <property type="entry name" value="CNMP_BINDING_3"/>
    <property type="match status" value="1"/>
</dbReference>
<protein>
    <submittedName>
        <fullName evidence="6">Transcriptional regulator</fullName>
    </submittedName>
</protein>
<dbReference type="InterPro" id="IPR018490">
    <property type="entry name" value="cNMP-bd_dom_sf"/>
</dbReference>
<evidence type="ECO:0000256" key="2">
    <source>
        <dbReference type="ARBA" id="ARBA00023125"/>
    </source>
</evidence>
<comment type="caution">
    <text evidence="6">The sequence shown here is derived from an EMBL/GenBank/DDBJ whole genome shotgun (WGS) entry which is preliminary data.</text>
</comment>
<dbReference type="AlphaFoldDB" id="A0A1E5SKY5"/>
<feature type="domain" description="Cyclic nucleotide-binding" evidence="4">
    <location>
        <begin position="23"/>
        <end position="143"/>
    </location>
</feature>
<dbReference type="PROSITE" id="PS51063">
    <property type="entry name" value="HTH_CRP_2"/>
    <property type="match status" value="1"/>
</dbReference>
<dbReference type="Pfam" id="PF00027">
    <property type="entry name" value="cNMP_binding"/>
    <property type="match status" value="1"/>
</dbReference>
<dbReference type="InterPro" id="IPR036388">
    <property type="entry name" value="WH-like_DNA-bd_sf"/>
</dbReference>
<dbReference type="InterPro" id="IPR014710">
    <property type="entry name" value="RmlC-like_jellyroll"/>
</dbReference>
<dbReference type="InterPro" id="IPR012318">
    <property type="entry name" value="HTH_CRP"/>
</dbReference>
<evidence type="ECO:0000259" key="4">
    <source>
        <dbReference type="PROSITE" id="PS50042"/>
    </source>
</evidence>
<name>A0A1E5SKY5_9BACT</name>
<dbReference type="STRING" id="1563681.BFP71_09475"/>
<reference evidence="6 7" key="1">
    <citation type="submission" date="2016-08" db="EMBL/GenBank/DDBJ databases">
        <title>Draft genome of Fabibacter sp. strain SK-8.</title>
        <authorList>
            <person name="Wong S.-K."/>
            <person name="Hamasaki K."/>
            <person name="Yoshizawa S."/>
        </authorList>
    </citation>
    <scope>NUCLEOTIDE SEQUENCE [LARGE SCALE GENOMIC DNA]</scope>
    <source>
        <strain evidence="6 7">SK-8</strain>
    </source>
</reference>
<dbReference type="Gene3D" id="1.10.10.10">
    <property type="entry name" value="Winged helix-like DNA-binding domain superfamily/Winged helix DNA-binding domain"/>
    <property type="match status" value="1"/>
</dbReference>
<dbReference type="CDD" id="cd00092">
    <property type="entry name" value="HTH_CRP"/>
    <property type="match status" value="1"/>
</dbReference>
<dbReference type="EMBL" id="MDGQ01000005">
    <property type="protein sequence ID" value="OEJ99782.1"/>
    <property type="molecule type" value="Genomic_DNA"/>
</dbReference>
<keyword evidence="7" id="KW-1185">Reference proteome</keyword>